<accession>A0A439CVQ8</accession>
<evidence type="ECO:0000313" key="2">
    <source>
        <dbReference type="EMBL" id="RWA06246.1"/>
    </source>
</evidence>
<protein>
    <submittedName>
        <fullName evidence="2">Uncharacterized protein</fullName>
    </submittedName>
</protein>
<feature type="compositionally biased region" description="Basic residues" evidence="1">
    <location>
        <begin position="1"/>
        <end position="12"/>
    </location>
</feature>
<feature type="region of interest" description="Disordered" evidence="1">
    <location>
        <begin position="1"/>
        <end position="25"/>
    </location>
</feature>
<reference evidence="2 3" key="1">
    <citation type="submission" date="2018-12" db="EMBL/GenBank/DDBJ databases">
        <title>Draft genome sequence of Xylaria grammica IHI A82.</title>
        <authorList>
            <person name="Buettner E."/>
            <person name="Kellner H."/>
        </authorList>
    </citation>
    <scope>NUCLEOTIDE SEQUENCE [LARGE SCALE GENOMIC DNA]</scope>
    <source>
        <strain evidence="2 3">IHI A82</strain>
    </source>
</reference>
<proteinExistence type="predicted"/>
<name>A0A439CVQ8_9PEZI</name>
<evidence type="ECO:0000313" key="3">
    <source>
        <dbReference type="Proteomes" id="UP000286045"/>
    </source>
</evidence>
<dbReference type="AlphaFoldDB" id="A0A439CVQ8"/>
<comment type="caution">
    <text evidence="2">The sequence shown here is derived from an EMBL/GenBank/DDBJ whole genome shotgun (WGS) entry which is preliminary data.</text>
</comment>
<evidence type="ECO:0000256" key="1">
    <source>
        <dbReference type="SAM" id="MobiDB-lite"/>
    </source>
</evidence>
<feature type="compositionally biased region" description="Polar residues" evidence="1">
    <location>
        <begin position="13"/>
        <end position="24"/>
    </location>
</feature>
<dbReference type="Proteomes" id="UP000286045">
    <property type="component" value="Unassembled WGS sequence"/>
</dbReference>
<organism evidence="2 3">
    <name type="scientific">Xylaria grammica</name>
    <dbReference type="NCBI Taxonomy" id="363999"/>
    <lineage>
        <taxon>Eukaryota</taxon>
        <taxon>Fungi</taxon>
        <taxon>Dikarya</taxon>
        <taxon>Ascomycota</taxon>
        <taxon>Pezizomycotina</taxon>
        <taxon>Sordariomycetes</taxon>
        <taxon>Xylariomycetidae</taxon>
        <taxon>Xylariales</taxon>
        <taxon>Xylariaceae</taxon>
        <taxon>Xylaria</taxon>
    </lineage>
</organism>
<sequence>MAPMNKRSKTKQQPRQCPSGSPRATTHWRLGDIAFFKPAESFSQIERAELLESGRIHENATGHPVIILDRSSDSQYYIVTTVSAYGAGEHNDYLPPWKQPFHTRKDINGFRAFEGSARPNNERQSLRLADGNVWPKIKTSWVYIHNALLVLASTLINYDKPRCQLRMAPESLQDLLNHIKARSRCFRVQQTAMSTKMGPSEPAAKDAKQTWRQDDKESVLQTLLSHFEFTNIADRNHHLLPEKIAQAPSKSYSSVVRERTGLNYTSATGSKPLWSTIAAKSTSTATSMTCKAQIQTQASSRRGRNTVLA</sequence>
<keyword evidence="3" id="KW-1185">Reference proteome</keyword>
<dbReference type="EMBL" id="RYZI01000353">
    <property type="protein sequence ID" value="RWA06246.1"/>
    <property type="molecule type" value="Genomic_DNA"/>
</dbReference>
<gene>
    <name evidence="2" type="ORF">EKO27_g8863</name>
</gene>